<feature type="compositionally biased region" description="Basic and acidic residues" evidence="1">
    <location>
        <begin position="57"/>
        <end position="68"/>
    </location>
</feature>
<sequence>MSVQDRSKGAIKLRCKLGNKRKNSAPGCMDDGTVLYTIFCKSRKMGYTQQTRKKRKLQDSPPKKMSIQDRNKEAMKLSGKLENKADNYVLVADFVKKFRDGIIRLKENKVTNNLQIRICELDDTMFLGENYRLESWGEVYLSKPTKLEILGLLESSQGMALFPQCIVLVGEERHIYCYRNEVLYLFANSLKELLQDGVPNIDTYYDYPDDISDEV</sequence>
<evidence type="ECO:0000313" key="2">
    <source>
        <dbReference type="EMBL" id="PIO15453.1"/>
    </source>
</evidence>
<dbReference type="EMBL" id="KV975348">
    <property type="protein sequence ID" value="PIO15453.1"/>
    <property type="molecule type" value="Genomic_DNA"/>
</dbReference>
<dbReference type="InterPro" id="IPR003360">
    <property type="entry name" value="US22-like"/>
</dbReference>
<protein>
    <submittedName>
        <fullName evidence="2">Uncharacterized protein</fullName>
    </submittedName>
</protein>
<evidence type="ECO:0000256" key="1">
    <source>
        <dbReference type="SAM" id="MobiDB-lite"/>
    </source>
</evidence>
<dbReference type="Pfam" id="PF02393">
    <property type="entry name" value="US22"/>
    <property type="match status" value="1"/>
</dbReference>
<proteinExistence type="predicted"/>
<reference evidence="3" key="1">
    <citation type="journal article" date="2017" name="Nat. Commun.">
        <title>The North American bullfrog draft genome provides insight into hormonal regulation of long noncoding RNA.</title>
        <authorList>
            <person name="Hammond S.A."/>
            <person name="Warren R.L."/>
            <person name="Vandervalk B.P."/>
            <person name="Kucuk E."/>
            <person name="Khan H."/>
            <person name="Gibb E.A."/>
            <person name="Pandoh P."/>
            <person name="Kirk H."/>
            <person name="Zhao Y."/>
            <person name="Jones M."/>
            <person name="Mungall A.J."/>
            <person name="Coope R."/>
            <person name="Pleasance S."/>
            <person name="Moore R.A."/>
            <person name="Holt R.A."/>
            <person name="Round J.M."/>
            <person name="Ohora S."/>
            <person name="Walle B.V."/>
            <person name="Veldhoen N."/>
            <person name="Helbing C.C."/>
            <person name="Birol I."/>
        </authorList>
    </citation>
    <scope>NUCLEOTIDE SEQUENCE [LARGE SCALE GENOMIC DNA]</scope>
</reference>
<dbReference type="Proteomes" id="UP000228934">
    <property type="component" value="Unassembled WGS sequence"/>
</dbReference>
<evidence type="ECO:0000313" key="3">
    <source>
        <dbReference type="Proteomes" id="UP000228934"/>
    </source>
</evidence>
<feature type="region of interest" description="Disordered" evidence="1">
    <location>
        <begin position="47"/>
        <end position="68"/>
    </location>
</feature>
<dbReference type="OrthoDB" id="9935986at2759"/>
<keyword evidence="3" id="KW-1185">Reference proteome</keyword>
<accession>A0A2G9QK40</accession>
<dbReference type="AlphaFoldDB" id="A0A2G9QK40"/>
<organism evidence="2 3">
    <name type="scientific">Aquarana catesbeiana</name>
    <name type="common">American bullfrog</name>
    <name type="synonym">Rana catesbeiana</name>
    <dbReference type="NCBI Taxonomy" id="8400"/>
    <lineage>
        <taxon>Eukaryota</taxon>
        <taxon>Metazoa</taxon>
        <taxon>Chordata</taxon>
        <taxon>Craniata</taxon>
        <taxon>Vertebrata</taxon>
        <taxon>Euteleostomi</taxon>
        <taxon>Amphibia</taxon>
        <taxon>Batrachia</taxon>
        <taxon>Anura</taxon>
        <taxon>Neobatrachia</taxon>
        <taxon>Ranoidea</taxon>
        <taxon>Ranidae</taxon>
        <taxon>Aquarana</taxon>
    </lineage>
</organism>
<gene>
    <name evidence="2" type="ORF">AB205_0184870</name>
</gene>
<name>A0A2G9QK40_AQUCT</name>